<keyword evidence="1" id="KW-0812">Transmembrane</keyword>
<keyword evidence="1" id="KW-1133">Transmembrane helix</keyword>
<dbReference type="Gene3D" id="3.10.620.30">
    <property type="match status" value="1"/>
</dbReference>
<dbReference type="InterPro" id="IPR002931">
    <property type="entry name" value="Transglutaminase-like"/>
</dbReference>
<sequence>MKNVIEILERHPVIRFGLPVVAVVGCTLLFLFGISYFGSMYTYIGIGILLLLAGYFCGWRALGIVVTVSLAIIFIAGLYIVVPNVQWAENADGPPSPFMYHRPEDPGPAQLRTEYRLEDVTGGIDDEFERVSVLAGWVNSRWSHSGTNMPSSSNPLVILREADDGASFRCVEYSVVMAGAAQSMGMPARVVSLKTRHAATARSAAGHVVAEVWLDDLEKWVVVDPQFGYVFRGEGGPLNAVELGEALAQGPGSVEVLSVDEPVGWYRKNLYLLFMGPYLFHFDSLYDQRVFLTEEERTRGGIMLVPKGAPDLRLFQRRNPLEIDYFTSSVDDFYVVPEATP</sequence>
<protein>
    <submittedName>
        <fullName evidence="3">Transglutaminase domain-containing protein</fullName>
    </submittedName>
</protein>
<dbReference type="SMART" id="SM00460">
    <property type="entry name" value="TGc"/>
    <property type="match status" value="1"/>
</dbReference>
<feature type="transmembrane region" description="Helical" evidence="1">
    <location>
        <begin position="40"/>
        <end position="57"/>
    </location>
</feature>
<dbReference type="EMBL" id="QZAA01000168">
    <property type="protein sequence ID" value="RQD75188.1"/>
    <property type="molecule type" value="Genomic_DNA"/>
</dbReference>
<evidence type="ECO:0000256" key="1">
    <source>
        <dbReference type="SAM" id="Phobius"/>
    </source>
</evidence>
<evidence type="ECO:0000313" key="4">
    <source>
        <dbReference type="Proteomes" id="UP000285138"/>
    </source>
</evidence>
<feature type="transmembrane region" description="Helical" evidence="1">
    <location>
        <begin position="12"/>
        <end position="34"/>
    </location>
</feature>
<feature type="transmembrane region" description="Helical" evidence="1">
    <location>
        <begin position="64"/>
        <end position="82"/>
    </location>
</feature>
<dbReference type="InterPro" id="IPR038765">
    <property type="entry name" value="Papain-like_cys_pep_sf"/>
</dbReference>
<dbReference type="SUPFAM" id="SSF54001">
    <property type="entry name" value="Cysteine proteinases"/>
    <property type="match status" value="1"/>
</dbReference>
<feature type="domain" description="Transglutaminase-like" evidence="2">
    <location>
        <begin position="159"/>
        <end position="227"/>
    </location>
</feature>
<evidence type="ECO:0000259" key="2">
    <source>
        <dbReference type="SMART" id="SM00460"/>
    </source>
</evidence>
<name>A0A424YCW8_9FIRM</name>
<gene>
    <name evidence="3" type="ORF">D5R97_06630</name>
</gene>
<dbReference type="Pfam" id="PF01841">
    <property type="entry name" value="Transglut_core"/>
    <property type="match status" value="1"/>
</dbReference>
<accession>A0A424YCW8</accession>
<dbReference type="AlphaFoldDB" id="A0A424YCW8"/>
<proteinExistence type="predicted"/>
<dbReference type="Proteomes" id="UP000285138">
    <property type="component" value="Unassembled WGS sequence"/>
</dbReference>
<dbReference type="PROSITE" id="PS51257">
    <property type="entry name" value="PROKAR_LIPOPROTEIN"/>
    <property type="match status" value="1"/>
</dbReference>
<reference evidence="3 4" key="1">
    <citation type="submission" date="2018-08" db="EMBL/GenBank/DDBJ databases">
        <title>The metabolism and importance of syntrophic acetate oxidation coupled to methane or sulfide production in haloalkaline environments.</title>
        <authorList>
            <person name="Timmers P.H.A."/>
            <person name="Vavourakis C.D."/>
            <person name="Sorokin D.Y."/>
            <person name="Sinninghe Damste J.S."/>
            <person name="Muyzer G."/>
            <person name="Stams A.J.M."/>
            <person name="Plugge C.M."/>
        </authorList>
    </citation>
    <scope>NUCLEOTIDE SEQUENCE [LARGE SCALE GENOMIC DNA]</scope>
    <source>
        <strain evidence="3">MSAO_Bac1</strain>
    </source>
</reference>
<evidence type="ECO:0000313" key="3">
    <source>
        <dbReference type="EMBL" id="RQD75188.1"/>
    </source>
</evidence>
<comment type="caution">
    <text evidence="3">The sequence shown here is derived from an EMBL/GenBank/DDBJ whole genome shotgun (WGS) entry which is preliminary data.</text>
</comment>
<organism evidence="3 4">
    <name type="scientific">Candidatus Syntrophonatronum acetioxidans</name>
    <dbReference type="NCBI Taxonomy" id="1795816"/>
    <lineage>
        <taxon>Bacteria</taxon>
        <taxon>Bacillati</taxon>
        <taxon>Bacillota</taxon>
        <taxon>Clostridia</taxon>
        <taxon>Eubacteriales</taxon>
        <taxon>Syntrophomonadaceae</taxon>
        <taxon>Candidatus Syntrophonatronum</taxon>
    </lineage>
</organism>
<keyword evidence="1" id="KW-0472">Membrane</keyword>